<dbReference type="AlphaFoldDB" id="A0A6I6QZB3"/>
<accession>A0A6I6QZB3</accession>
<organism evidence="1 2">
    <name type="scientific">Bifidobacterium adolescentis</name>
    <dbReference type="NCBI Taxonomy" id="1680"/>
    <lineage>
        <taxon>Bacteria</taxon>
        <taxon>Bacillati</taxon>
        <taxon>Actinomycetota</taxon>
        <taxon>Actinomycetes</taxon>
        <taxon>Bifidobacteriales</taxon>
        <taxon>Bifidobacteriaceae</taxon>
        <taxon>Bifidobacterium</taxon>
    </lineage>
</organism>
<evidence type="ECO:0000313" key="1">
    <source>
        <dbReference type="EMBL" id="QHB62694.1"/>
    </source>
</evidence>
<proteinExistence type="predicted"/>
<dbReference type="RefSeq" id="WP_117643538.1">
    <property type="nucleotide sequence ID" value="NZ_CP047129.1"/>
</dbReference>
<name>A0A6I6QZB3_BIFAD</name>
<protein>
    <submittedName>
        <fullName evidence="1">Uncharacterized protein</fullName>
    </submittedName>
</protein>
<evidence type="ECO:0000313" key="2">
    <source>
        <dbReference type="Proteomes" id="UP000464884"/>
    </source>
</evidence>
<dbReference type="Proteomes" id="UP000464884">
    <property type="component" value="Chromosome"/>
</dbReference>
<gene>
    <name evidence="1" type="ORF">F3K97_05025</name>
</gene>
<reference evidence="1 2" key="1">
    <citation type="submission" date="2019-12" db="EMBL/GenBank/DDBJ databases">
        <title>Draft Genome Sequence of Bifidobacterium adolescentis ZJ2.</title>
        <authorList>
            <person name="Jin Z."/>
        </authorList>
    </citation>
    <scope>NUCLEOTIDE SEQUENCE [LARGE SCALE GENOMIC DNA]</scope>
    <source>
        <strain evidence="1 2">ZJ2</strain>
    </source>
</reference>
<sequence length="73" mass="7895">MLELVTMPEPSGRFWTLTVLGTPVATGHVADDGKAISAAVNWCRNNGYEPRGMAVARRTRMSGGERTVYEAAL</sequence>
<dbReference type="EMBL" id="CP047129">
    <property type="protein sequence ID" value="QHB62694.1"/>
    <property type="molecule type" value="Genomic_DNA"/>
</dbReference>